<dbReference type="SMART" id="SM00730">
    <property type="entry name" value="PSN"/>
    <property type="match status" value="1"/>
</dbReference>
<proteinExistence type="inferred from homology"/>
<dbReference type="AlphaFoldDB" id="A0A8K0EHN2"/>
<evidence type="ECO:0000256" key="6">
    <source>
        <dbReference type="ARBA" id="ARBA00022824"/>
    </source>
</evidence>
<dbReference type="GO" id="GO:0006465">
    <property type="term" value="P:signal peptide processing"/>
    <property type="evidence" value="ECO:0007669"/>
    <property type="project" value="TreeGrafter"/>
</dbReference>
<evidence type="ECO:0000256" key="8">
    <source>
        <dbReference type="ARBA" id="ARBA00023136"/>
    </source>
</evidence>
<reference evidence="11" key="1">
    <citation type="submission" date="2022-01" db="EMBL/GenBank/DDBJ databases">
        <authorList>
            <person name="Braso-Vives M."/>
        </authorList>
    </citation>
    <scope>NUCLEOTIDE SEQUENCE</scope>
</reference>
<evidence type="ECO:0000313" key="12">
    <source>
        <dbReference type="Proteomes" id="UP000838412"/>
    </source>
</evidence>
<keyword evidence="4 10" id="KW-0812">Transmembrane</keyword>
<dbReference type="PANTHER" id="PTHR12174:SF23">
    <property type="entry name" value="MINOR HISTOCOMPATIBILITY ANTIGEN H13"/>
    <property type="match status" value="1"/>
</dbReference>
<keyword evidence="5" id="KW-0378">Hydrolase</keyword>
<evidence type="ECO:0000256" key="5">
    <source>
        <dbReference type="ARBA" id="ARBA00022801"/>
    </source>
</evidence>
<feature type="region of interest" description="Disordered" evidence="9">
    <location>
        <begin position="418"/>
        <end position="441"/>
    </location>
</feature>
<dbReference type="EMBL" id="OV696687">
    <property type="protein sequence ID" value="CAH1253569.1"/>
    <property type="molecule type" value="Genomic_DNA"/>
</dbReference>
<dbReference type="OrthoDB" id="29661at2759"/>
<protein>
    <submittedName>
        <fullName evidence="11">SPPL3 protein</fullName>
    </submittedName>
</protein>
<dbReference type="Pfam" id="PF04258">
    <property type="entry name" value="Peptidase_A22B"/>
    <property type="match status" value="1"/>
</dbReference>
<feature type="transmembrane region" description="Helical" evidence="10">
    <location>
        <begin position="358"/>
        <end position="381"/>
    </location>
</feature>
<feature type="transmembrane region" description="Helical" evidence="10">
    <location>
        <begin position="327"/>
        <end position="346"/>
    </location>
</feature>
<organism evidence="11 12">
    <name type="scientific">Branchiostoma lanceolatum</name>
    <name type="common">Common lancelet</name>
    <name type="synonym">Amphioxus lanceolatum</name>
    <dbReference type="NCBI Taxonomy" id="7740"/>
    <lineage>
        <taxon>Eukaryota</taxon>
        <taxon>Metazoa</taxon>
        <taxon>Chordata</taxon>
        <taxon>Cephalochordata</taxon>
        <taxon>Leptocardii</taxon>
        <taxon>Amphioxiformes</taxon>
        <taxon>Branchiostomatidae</taxon>
        <taxon>Branchiostoma</taxon>
    </lineage>
</organism>
<dbReference type="GO" id="GO:0042500">
    <property type="term" value="F:aspartic endopeptidase activity, intramembrane cleaving"/>
    <property type="evidence" value="ECO:0007669"/>
    <property type="project" value="InterPro"/>
</dbReference>
<dbReference type="Proteomes" id="UP000838412">
    <property type="component" value="Chromosome 2"/>
</dbReference>
<dbReference type="InterPro" id="IPR006639">
    <property type="entry name" value="Preselin/SPP"/>
</dbReference>
<evidence type="ECO:0000313" key="11">
    <source>
        <dbReference type="EMBL" id="CAH1253569.1"/>
    </source>
</evidence>
<keyword evidence="6" id="KW-0256">Endoplasmic reticulum</keyword>
<evidence type="ECO:0000256" key="4">
    <source>
        <dbReference type="ARBA" id="ARBA00022692"/>
    </source>
</evidence>
<evidence type="ECO:0000256" key="3">
    <source>
        <dbReference type="ARBA" id="ARBA00006859"/>
    </source>
</evidence>
<comment type="subcellular location">
    <subcellularLocation>
        <location evidence="2">Endoplasmic reticulum membrane</location>
        <topology evidence="2">Multi-pass membrane protein</topology>
    </subcellularLocation>
    <subcellularLocation>
        <location evidence="1">Membrane</location>
        <topology evidence="1">Multi-pass membrane protein</topology>
        <orientation evidence="1">Lumenal side</orientation>
    </subcellularLocation>
</comment>
<dbReference type="InterPro" id="IPR007369">
    <property type="entry name" value="Peptidase_A22B_SPP"/>
</dbReference>
<keyword evidence="7 10" id="KW-1133">Transmembrane helix</keyword>
<comment type="similarity">
    <text evidence="3">Belongs to the peptidase A22B family.</text>
</comment>
<evidence type="ECO:0000256" key="1">
    <source>
        <dbReference type="ARBA" id="ARBA00004366"/>
    </source>
</evidence>
<keyword evidence="12" id="KW-1185">Reference proteome</keyword>
<dbReference type="GO" id="GO:0098553">
    <property type="term" value="C:lumenal side of endoplasmic reticulum membrane"/>
    <property type="evidence" value="ECO:0007669"/>
    <property type="project" value="TreeGrafter"/>
</dbReference>
<feature type="transmembrane region" description="Helical" evidence="10">
    <location>
        <begin position="387"/>
        <end position="405"/>
    </location>
</feature>
<name>A0A8K0EHN2_BRALA</name>
<dbReference type="GO" id="GO:0098554">
    <property type="term" value="C:cytoplasmic side of endoplasmic reticulum membrane"/>
    <property type="evidence" value="ECO:0007669"/>
    <property type="project" value="TreeGrafter"/>
</dbReference>
<feature type="transmembrane region" description="Helical" evidence="10">
    <location>
        <begin position="95"/>
        <end position="117"/>
    </location>
</feature>
<feature type="compositionally biased region" description="Basic and acidic residues" evidence="9">
    <location>
        <begin position="420"/>
        <end position="441"/>
    </location>
</feature>
<evidence type="ECO:0000256" key="9">
    <source>
        <dbReference type="SAM" id="MobiDB-lite"/>
    </source>
</evidence>
<sequence length="441" mass="48525">MNADESLPIDVQKEQTTALHAANAFYGLITFGLTDSKHITSPSTPIGLIHSFPKMADSVAENVASEAAAALNETLNGTEAVNGTAKVPSTPEGMAVAYSSLVVMALIPIFVGAFRSVRYHREQKESGEKGETMTSKDAAMFPIIASCTLFGLYMFFQIFSKEYINLLLAFYFFFLGVLALAHILSPVVNALIPASFPNQDYHLKFAQGKPDKEEELMDYHFDRKDLVCLGICTAIGVWYLMKKHWVANNLFGLAFALNGVELLQLNSVTTGCILLGGLFIYDIFWVFGSSQVFGTNVMVSVAKSFEAPIKLVFPQDILERGLEANNFAMLGLGDIVIPGIFIALLLRFDVSLKKNSKLYFYSSFIAYFVGLLVTIFIMHVFKHAQPALLYLVPACIGTPLFVALVKGELVQMFGYEDSPEEKTAEGTANDKEGKQEVKKDK</sequence>
<feature type="transmembrane region" description="Helical" evidence="10">
    <location>
        <begin position="138"/>
        <end position="156"/>
    </location>
</feature>
<feature type="transmembrane region" description="Helical" evidence="10">
    <location>
        <begin position="168"/>
        <end position="192"/>
    </location>
</feature>
<gene>
    <name evidence="11" type="primary">SPPL3</name>
    <name evidence="11" type="ORF">BLAG_LOCUS13292</name>
</gene>
<evidence type="ECO:0000256" key="10">
    <source>
        <dbReference type="SAM" id="Phobius"/>
    </source>
</evidence>
<evidence type="ECO:0000256" key="7">
    <source>
        <dbReference type="ARBA" id="ARBA00022989"/>
    </source>
</evidence>
<accession>A0A8K0EHN2</accession>
<feature type="transmembrane region" description="Helical" evidence="10">
    <location>
        <begin position="272"/>
        <end position="293"/>
    </location>
</feature>
<dbReference type="PANTHER" id="PTHR12174">
    <property type="entry name" value="SIGNAL PEPTIDE PEPTIDASE"/>
    <property type="match status" value="1"/>
</dbReference>
<keyword evidence="8 10" id="KW-0472">Membrane</keyword>
<dbReference type="GO" id="GO:0033619">
    <property type="term" value="P:membrane protein proteolysis"/>
    <property type="evidence" value="ECO:0007669"/>
    <property type="project" value="TreeGrafter"/>
</dbReference>
<evidence type="ECO:0000256" key="2">
    <source>
        <dbReference type="ARBA" id="ARBA00004477"/>
    </source>
</evidence>